<organism evidence="1">
    <name type="scientific">Utricularia reniformis</name>
    <dbReference type="NCBI Taxonomy" id="192314"/>
    <lineage>
        <taxon>Eukaryota</taxon>
        <taxon>Viridiplantae</taxon>
        <taxon>Streptophyta</taxon>
        <taxon>Embryophyta</taxon>
        <taxon>Tracheophyta</taxon>
        <taxon>Spermatophyta</taxon>
        <taxon>Magnoliopsida</taxon>
        <taxon>eudicotyledons</taxon>
        <taxon>Gunneridae</taxon>
        <taxon>Pentapetalae</taxon>
        <taxon>asterids</taxon>
        <taxon>lamiids</taxon>
        <taxon>Lamiales</taxon>
        <taxon>Lentibulariaceae</taxon>
        <taxon>Utricularia</taxon>
    </lineage>
</organism>
<protein>
    <submittedName>
        <fullName evidence="1">Uncharacterized protein</fullName>
    </submittedName>
</protein>
<name>A0A1Y0B3M6_9LAMI</name>
<reference evidence="1" key="1">
    <citation type="submission" date="2017-03" db="EMBL/GenBank/DDBJ databases">
        <title>The mitochondrial genome of the carnivorous plant Utricularia reniformis (Lentibulariaceae): structure, comparative analysis and evolutionary landmarks.</title>
        <authorList>
            <person name="Silva S.R."/>
            <person name="Alvarenga D.O."/>
            <person name="Michael T.P."/>
            <person name="Miranda V.F.O."/>
            <person name="Varani A.M."/>
        </authorList>
    </citation>
    <scope>NUCLEOTIDE SEQUENCE</scope>
</reference>
<evidence type="ECO:0000313" key="1">
    <source>
        <dbReference type="EMBL" id="ART31998.1"/>
    </source>
</evidence>
<keyword evidence="1" id="KW-0496">Mitochondrion</keyword>
<dbReference type="AlphaFoldDB" id="A0A1Y0B3M6"/>
<accession>A0A1Y0B3M6</accession>
<gene>
    <name evidence="1" type="ORF">AEK19_MT1827</name>
</gene>
<sequence length="61" mass="6970">MCRRRNEPCLLVYVEFLYFESVSFKAIPAFLSFKASSPRTPSLLSVCVSRRARTMNPSPLV</sequence>
<geneLocation type="mitochondrion" evidence="1"/>
<dbReference type="EMBL" id="KY774314">
    <property type="protein sequence ID" value="ART31998.1"/>
    <property type="molecule type" value="Genomic_DNA"/>
</dbReference>
<proteinExistence type="predicted"/>